<protein>
    <recommendedName>
        <fullName evidence="2">GDYXXLXY family protein</fullName>
    </recommendedName>
</protein>
<proteinExistence type="predicted"/>
<evidence type="ECO:0008006" key="2">
    <source>
        <dbReference type="Google" id="ProtNLM"/>
    </source>
</evidence>
<gene>
    <name evidence="1" type="ORF">KL86DPRO_50164</name>
</gene>
<evidence type="ECO:0000313" key="1">
    <source>
        <dbReference type="EMBL" id="SBW09420.1"/>
    </source>
</evidence>
<dbReference type="AlphaFoldDB" id="A0A212KCK5"/>
<dbReference type="InterPro" id="IPR025833">
    <property type="entry name" value="GDYXXLXY"/>
</dbReference>
<dbReference type="EMBL" id="FLUQ01000005">
    <property type="protein sequence ID" value="SBW09420.1"/>
    <property type="molecule type" value="Genomic_DNA"/>
</dbReference>
<reference evidence="1" key="1">
    <citation type="submission" date="2016-04" db="EMBL/GenBank/DDBJ databases">
        <authorList>
            <person name="Evans L.H."/>
            <person name="Alamgir A."/>
            <person name="Owens N."/>
            <person name="Weber N.D."/>
            <person name="Virtaneva K."/>
            <person name="Barbian K."/>
            <person name="Babar A."/>
            <person name="Rosenke K."/>
        </authorList>
    </citation>
    <scope>NUCLEOTIDE SEQUENCE</scope>
    <source>
        <strain evidence="1">86</strain>
    </source>
</reference>
<name>A0A212KCK5_9DELT</name>
<accession>A0A212KCK5</accession>
<organism evidence="1">
    <name type="scientific">uncultured delta proteobacterium</name>
    <dbReference type="NCBI Taxonomy" id="34034"/>
    <lineage>
        <taxon>Bacteria</taxon>
        <taxon>Deltaproteobacteria</taxon>
        <taxon>environmental samples</taxon>
    </lineage>
</organism>
<dbReference type="Pfam" id="PF14345">
    <property type="entry name" value="GDYXXLXY"/>
    <property type="match status" value="1"/>
</dbReference>
<sequence length="192" mass="20751">MRKIGILVILAVFFAGFGFSVARMERLRADGADALLQLAPVDPRALLMGDYMALDYAANDAIWDALRRKEGDSRHPGSYYEPGASAEGKAVMKRAAPGDGRGGPGAAAPFPAVVFVRLDDGTPLAQDELLLAFKLRGMRIITAAPAFYFQEGDARVYERARYGRVKVDGNGKTLLFALCDDAGRDLRPARGE</sequence>